<sequence length="159" mass="18399">MHEEGEIDLNKLKFLIDDSFKRNLNMDHYLDRINGKVAGLIIAGDYEGGAIITWETPVSDPSRSIPYLDKFAVLKKLQGIPGIADIVFKAMLVNFTDELLWRSRANNPVNKWYFERSLVNYCIPGTQWRLFYTGKHRINEKDLVDYVEVCKNIVPSFDI</sequence>
<evidence type="ECO:0000256" key="7">
    <source>
        <dbReference type="ARBA" id="ARBA00022605"/>
    </source>
</evidence>
<evidence type="ECO:0000256" key="5">
    <source>
        <dbReference type="ARBA" id="ARBA00012697"/>
    </source>
</evidence>
<dbReference type="FunFam" id="3.40.630.30:FF:000049">
    <property type="entry name" value="Amino-acid acetyltransferase, mitochondrial"/>
    <property type="match status" value="1"/>
</dbReference>
<keyword evidence="7" id="KW-0028">Amino-acid biosynthesis</keyword>
<evidence type="ECO:0000256" key="10">
    <source>
        <dbReference type="ARBA" id="ARBA00023128"/>
    </source>
</evidence>
<keyword evidence="9" id="KW-0809">Transit peptide</keyword>
<dbReference type="AlphaFoldDB" id="A0A9W7DG24"/>
<keyword evidence="8" id="KW-0808">Transferase</keyword>
<evidence type="ECO:0000313" key="18">
    <source>
        <dbReference type="Proteomes" id="UP001165063"/>
    </source>
</evidence>
<keyword evidence="10" id="KW-0496">Mitochondrion</keyword>
<gene>
    <name evidence="17" type="ORF">Amon01_000375600</name>
</gene>
<dbReference type="PROSITE" id="PS51731">
    <property type="entry name" value="GNAT_NAGS"/>
    <property type="match status" value="1"/>
</dbReference>
<comment type="caution">
    <text evidence="17">The sequence shown here is derived from an EMBL/GenBank/DDBJ whole genome shotgun (WGS) entry which is preliminary data.</text>
</comment>
<dbReference type="PANTHER" id="PTHR23342">
    <property type="entry name" value="N-ACETYLGLUTAMATE SYNTHASE"/>
    <property type="match status" value="1"/>
</dbReference>
<evidence type="ECO:0000256" key="6">
    <source>
        <dbReference type="ARBA" id="ARBA00018802"/>
    </source>
</evidence>
<evidence type="ECO:0000256" key="4">
    <source>
        <dbReference type="ARBA" id="ARBA00008694"/>
    </source>
</evidence>
<dbReference type="GO" id="GO:0004042">
    <property type="term" value="F:L-glutamate N-acetyltransferase activity"/>
    <property type="evidence" value="ECO:0007669"/>
    <property type="project" value="TreeGrafter"/>
</dbReference>
<accession>A0A9W7DG24</accession>
<proteinExistence type="inferred from homology"/>
<dbReference type="GO" id="GO:0006592">
    <property type="term" value="P:ornithine biosynthetic process"/>
    <property type="evidence" value="ECO:0007669"/>
    <property type="project" value="TreeGrafter"/>
</dbReference>
<keyword evidence="11" id="KW-0012">Acyltransferase</keyword>
<evidence type="ECO:0000256" key="11">
    <source>
        <dbReference type="ARBA" id="ARBA00023315"/>
    </source>
</evidence>
<protein>
    <recommendedName>
        <fullName evidence="6">Amino-acid acetyltransferase, mitochondrial</fullName>
        <ecNumber evidence="5">2.3.1.1</ecNumber>
    </recommendedName>
    <alternativeName>
        <fullName evidence="12">Glutamate N-acetyltransferase</fullName>
    </alternativeName>
    <alternativeName>
        <fullName evidence="13">N-acetylglutamate synthase</fullName>
    </alternativeName>
</protein>
<organism evidence="17 18">
    <name type="scientific">Ambrosiozyma monospora</name>
    <name type="common">Yeast</name>
    <name type="synonym">Endomycopsis monosporus</name>
    <dbReference type="NCBI Taxonomy" id="43982"/>
    <lineage>
        <taxon>Eukaryota</taxon>
        <taxon>Fungi</taxon>
        <taxon>Dikarya</taxon>
        <taxon>Ascomycota</taxon>
        <taxon>Saccharomycotina</taxon>
        <taxon>Pichiomycetes</taxon>
        <taxon>Pichiales</taxon>
        <taxon>Pichiaceae</taxon>
        <taxon>Ambrosiozyma</taxon>
    </lineage>
</organism>
<evidence type="ECO:0000256" key="3">
    <source>
        <dbReference type="ARBA" id="ARBA00004925"/>
    </source>
</evidence>
<keyword evidence="18" id="KW-1185">Reference proteome</keyword>
<comment type="function">
    <text evidence="1">N-acetylglutamate synthase involved in arginine biosynthesis.</text>
</comment>
<dbReference type="Pfam" id="PF04768">
    <property type="entry name" value="NAT"/>
    <property type="match status" value="1"/>
</dbReference>
<reference evidence="17" key="1">
    <citation type="submission" date="2023-04" db="EMBL/GenBank/DDBJ databases">
        <title>Ambrosiozyma monospora NBRC 1965.</title>
        <authorList>
            <person name="Ichikawa N."/>
            <person name="Sato H."/>
            <person name="Tonouchi N."/>
        </authorList>
    </citation>
    <scope>NUCLEOTIDE SEQUENCE</scope>
    <source>
        <strain evidence="17">NBRC 1965</strain>
    </source>
</reference>
<comment type="catalytic activity">
    <reaction evidence="14">
        <text>L-glutamate + acetyl-CoA = N-acetyl-L-glutamate + CoA + H(+)</text>
        <dbReference type="Rhea" id="RHEA:24292"/>
        <dbReference type="ChEBI" id="CHEBI:15378"/>
        <dbReference type="ChEBI" id="CHEBI:29985"/>
        <dbReference type="ChEBI" id="CHEBI:44337"/>
        <dbReference type="ChEBI" id="CHEBI:57287"/>
        <dbReference type="ChEBI" id="CHEBI:57288"/>
        <dbReference type="EC" id="2.3.1.1"/>
    </reaction>
</comment>
<dbReference type="InterPro" id="IPR006855">
    <property type="entry name" value="Vertebrate-like_GNAT_dom"/>
</dbReference>
<evidence type="ECO:0000256" key="2">
    <source>
        <dbReference type="ARBA" id="ARBA00004173"/>
    </source>
</evidence>
<dbReference type="Proteomes" id="UP001165063">
    <property type="component" value="Unassembled WGS sequence"/>
</dbReference>
<dbReference type="EC" id="2.3.1.1" evidence="5"/>
<feature type="domain" description="N-acetyltransferase" evidence="16">
    <location>
        <begin position="1"/>
        <end position="156"/>
    </location>
</feature>
<evidence type="ECO:0000256" key="8">
    <source>
        <dbReference type="ARBA" id="ARBA00022679"/>
    </source>
</evidence>
<comment type="subunit">
    <text evidence="15">Interacts with the acetylglutamate kinase chain of AGR5,6.</text>
</comment>
<evidence type="ECO:0000256" key="15">
    <source>
        <dbReference type="ARBA" id="ARBA00062052"/>
    </source>
</evidence>
<name>A0A9W7DG24_AMBMO</name>
<evidence type="ECO:0000313" key="17">
    <source>
        <dbReference type="EMBL" id="GMG29718.1"/>
    </source>
</evidence>
<evidence type="ECO:0000256" key="14">
    <source>
        <dbReference type="ARBA" id="ARBA00048372"/>
    </source>
</evidence>
<evidence type="ECO:0000256" key="13">
    <source>
        <dbReference type="ARBA" id="ARBA00033251"/>
    </source>
</evidence>
<dbReference type="GO" id="GO:0005759">
    <property type="term" value="C:mitochondrial matrix"/>
    <property type="evidence" value="ECO:0007669"/>
    <property type="project" value="TreeGrafter"/>
</dbReference>
<comment type="subcellular location">
    <subcellularLocation>
        <location evidence="2">Mitochondrion</location>
    </subcellularLocation>
</comment>
<comment type="pathway">
    <text evidence="3">Amino-acid biosynthesis; L-arginine biosynthesis; N(2)-acetyl-L-ornithine from L-glutamate: step 1/4.</text>
</comment>
<evidence type="ECO:0000256" key="1">
    <source>
        <dbReference type="ARBA" id="ARBA00002294"/>
    </source>
</evidence>
<dbReference type="OrthoDB" id="5585968at2759"/>
<evidence type="ECO:0000256" key="12">
    <source>
        <dbReference type="ARBA" id="ARBA00030346"/>
    </source>
</evidence>
<comment type="similarity">
    <text evidence="4">Belongs to the acetyltransferase family.</text>
</comment>
<dbReference type="EMBL" id="BSXU01001661">
    <property type="protein sequence ID" value="GMG29718.1"/>
    <property type="molecule type" value="Genomic_DNA"/>
</dbReference>
<dbReference type="GO" id="GO:0006526">
    <property type="term" value="P:L-arginine biosynthetic process"/>
    <property type="evidence" value="ECO:0007669"/>
    <property type="project" value="TreeGrafter"/>
</dbReference>
<evidence type="ECO:0000259" key="16">
    <source>
        <dbReference type="PROSITE" id="PS51731"/>
    </source>
</evidence>
<dbReference type="PANTHER" id="PTHR23342:SF4">
    <property type="entry name" value="AMINO-ACID ACETYLTRANSFERASE, MITOCHONDRIAL"/>
    <property type="match status" value="1"/>
</dbReference>
<evidence type="ECO:0000256" key="9">
    <source>
        <dbReference type="ARBA" id="ARBA00022946"/>
    </source>
</evidence>
<dbReference type="Gene3D" id="3.40.630.30">
    <property type="match status" value="1"/>
</dbReference>